<dbReference type="SUPFAM" id="SSF53756">
    <property type="entry name" value="UDP-Glycosyltransferase/glycogen phosphorylase"/>
    <property type="match status" value="1"/>
</dbReference>
<dbReference type="STRING" id="70996.SE18_18430"/>
<dbReference type="Proteomes" id="UP000050277">
    <property type="component" value="Unassembled WGS sequence"/>
</dbReference>
<organism evidence="2 3">
    <name type="scientific">Herpetosiphon geysericola</name>
    <dbReference type="NCBI Taxonomy" id="70996"/>
    <lineage>
        <taxon>Bacteria</taxon>
        <taxon>Bacillati</taxon>
        <taxon>Chloroflexota</taxon>
        <taxon>Chloroflexia</taxon>
        <taxon>Herpetosiphonales</taxon>
        <taxon>Herpetosiphonaceae</taxon>
        <taxon>Herpetosiphon</taxon>
    </lineage>
</organism>
<dbReference type="EMBL" id="LGKP01000025">
    <property type="protein sequence ID" value="KPL85587.1"/>
    <property type="molecule type" value="Genomic_DNA"/>
</dbReference>
<dbReference type="OrthoDB" id="137883at2"/>
<comment type="caution">
    <text evidence="2">The sequence shown here is derived from an EMBL/GenBank/DDBJ whole genome shotgun (WGS) entry which is preliminary data.</text>
</comment>
<reference evidence="2 3" key="1">
    <citation type="submission" date="2015-07" db="EMBL/GenBank/DDBJ databases">
        <title>Whole genome sequence of Herpetosiphon geysericola DSM 7119.</title>
        <authorList>
            <person name="Hemp J."/>
            <person name="Ward L.M."/>
            <person name="Pace L.A."/>
            <person name="Fischer W.W."/>
        </authorList>
    </citation>
    <scope>NUCLEOTIDE SEQUENCE [LARGE SCALE GENOMIC DNA]</scope>
    <source>
        <strain evidence="2 3">DSM 7119</strain>
    </source>
</reference>
<protein>
    <recommendedName>
        <fullName evidence="1">Glycosyltransferase subfamily 4-like N-terminal domain-containing protein</fullName>
    </recommendedName>
</protein>
<dbReference type="Pfam" id="PF13579">
    <property type="entry name" value="Glyco_trans_4_4"/>
    <property type="match status" value="1"/>
</dbReference>
<name>A0A0P6Y782_9CHLR</name>
<sequence>MLKTLYITYDGLLDPLGQTQILPYLEGLAVQHGHRFVILSFEKAERWADVARRQTIIERLQRHNVVWLPLRYHQRPTLPATLYDLMLGLWTAIIAVQRYQIQALHIRSTVPLTLGLLLKRWFKLPLLFDLRGFWADERADLGMPRTGLLYRLLKKLEQTGLNQAEQIVSLTKQSLRYLAEHSHNPQIAEKTTVIPCAANLQRWQRDEQARTRIRHELGWQTKQIVVYSGSLGGGYRSADLAECFATWLQSEPNLRWLVLSNQDPQPLIKALQHLNVPAESYTIRSVASNDVAQWLSSADVAISLITPSYAKIASSPTKFGEYLACGLPIFSNAGIGDSEELFAQGVAIKIADFSVAAYQIAWQRYQALRQQPDLAQRCRAFAEREFDLASAIERYAACYRELER</sequence>
<keyword evidence="3" id="KW-1185">Reference proteome</keyword>
<dbReference type="Gene3D" id="3.40.50.2000">
    <property type="entry name" value="Glycogen Phosphorylase B"/>
    <property type="match status" value="2"/>
</dbReference>
<gene>
    <name evidence="2" type="ORF">SE18_18430</name>
</gene>
<dbReference type="RefSeq" id="WP_054535909.1">
    <property type="nucleotide sequence ID" value="NZ_LGKP01000025.1"/>
</dbReference>
<proteinExistence type="predicted"/>
<feature type="domain" description="Glycosyltransferase subfamily 4-like N-terminal" evidence="1">
    <location>
        <begin position="23"/>
        <end position="196"/>
    </location>
</feature>
<evidence type="ECO:0000313" key="2">
    <source>
        <dbReference type="EMBL" id="KPL85587.1"/>
    </source>
</evidence>
<dbReference type="PANTHER" id="PTHR12526">
    <property type="entry name" value="GLYCOSYLTRANSFERASE"/>
    <property type="match status" value="1"/>
</dbReference>
<dbReference type="InterPro" id="IPR028098">
    <property type="entry name" value="Glyco_trans_4-like_N"/>
</dbReference>
<accession>A0A0P6Y782</accession>
<dbReference type="AlphaFoldDB" id="A0A0P6Y782"/>
<evidence type="ECO:0000259" key="1">
    <source>
        <dbReference type="Pfam" id="PF13579"/>
    </source>
</evidence>
<evidence type="ECO:0000313" key="3">
    <source>
        <dbReference type="Proteomes" id="UP000050277"/>
    </source>
</evidence>